<comment type="caution">
    <text evidence="1">The sequence shown here is derived from an EMBL/GenBank/DDBJ whole genome shotgun (WGS) entry which is preliminary data.</text>
</comment>
<protein>
    <submittedName>
        <fullName evidence="1">Uncharacterized protein</fullName>
    </submittedName>
</protein>
<evidence type="ECO:0000313" key="2">
    <source>
        <dbReference type="Proteomes" id="UP000828941"/>
    </source>
</evidence>
<gene>
    <name evidence="1" type="ORF">L6164_022939</name>
</gene>
<dbReference type="EMBL" id="CM039434">
    <property type="protein sequence ID" value="KAI4323324.1"/>
    <property type="molecule type" value="Genomic_DNA"/>
</dbReference>
<sequence length="620" mass="68321">MASLTPGVLSKLLENAGNKDVKVTGEHRSALLQVIEIVPCFAGGDDPWQSRGYFLKVSDSVHSAYVSVADEDLDLIYSDKIQLGQFVYVTRLDSASPVPLLRGLKPVPKRRACVGSPTDLVSSELLPIGAGLDFKKPKKGNKSSSLKINEGIKVKAKEKKFVMAEEKMKSKEKKLVMGEEKMKPKRASPLRNNGKVRKEGLEIRRMSLDSSRRVWDQSSSSNSGSGTPSSRFKVKSSSYSLSSAPVVDKKALRKNDSPLRSPRVIISPLKNKNENSSPKLTSPPLAKSVKSSCGGTVPSKLVKLPFNFKTWSDQRISWDNLSHNIGNLGKQVVCHRNVSFLAAVRALEEVAALDSVVQCTCLFAELSQSSQTVSAGLLVKRFLELHLNLQRAAMMFDSLITQTPEAKPSSQSSPECLLEDISEACTNKNAVSWIQAAVGTNLAKFNLFKTKEKSEILNGENCHFVVIETAHEEKSTENHSTQTKQNSAIRPSHLANSTIKRVPSSKRLQLADKNKVNDKEDQSKESGLKEAGSLAEKLLVVSREWFLKYLEDALENGFGLRSEEGSPEIACLLGQLKKVNNWLDNLVGGGDEVDHRIENLRKRLYRFLLEHVNSAIVSSK</sequence>
<keyword evidence="2" id="KW-1185">Reference proteome</keyword>
<reference evidence="1 2" key="1">
    <citation type="journal article" date="2022" name="DNA Res.">
        <title>Chromosomal-level genome assembly of the orchid tree Bauhinia variegata (Leguminosae; Cercidoideae) supports the allotetraploid origin hypothesis of Bauhinia.</title>
        <authorList>
            <person name="Zhong Y."/>
            <person name="Chen Y."/>
            <person name="Zheng D."/>
            <person name="Pang J."/>
            <person name="Liu Y."/>
            <person name="Luo S."/>
            <person name="Meng S."/>
            <person name="Qian L."/>
            <person name="Wei D."/>
            <person name="Dai S."/>
            <person name="Zhou R."/>
        </authorList>
    </citation>
    <scope>NUCLEOTIDE SEQUENCE [LARGE SCALE GENOMIC DNA]</scope>
    <source>
        <strain evidence="1">BV-YZ2020</strain>
    </source>
</reference>
<evidence type="ECO:0000313" key="1">
    <source>
        <dbReference type="EMBL" id="KAI4323324.1"/>
    </source>
</evidence>
<accession>A0ACB9MHB4</accession>
<name>A0ACB9MHB4_BAUVA</name>
<proteinExistence type="predicted"/>
<dbReference type="Proteomes" id="UP000828941">
    <property type="component" value="Chromosome 9"/>
</dbReference>
<organism evidence="1 2">
    <name type="scientific">Bauhinia variegata</name>
    <name type="common">Purple orchid tree</name>
    <name type="synonym">Phanera variegata</name>
    <dbReference type="NCBI Taxonomy" id="167791"/>
    <lineage>
        <taxon>Eukaryota</taxon>
        <taxon>Viridiplantae</taxon>
        <taxon>Streptophyta</taxon>
        <taxon>Embryophyta</taxon>
        <taxon>Tracheophyta</taxon>
        <taxon>Spermatophyta</taxon>
        <taxon>Magnoliopsida</taxon>
        <taxon>eudicotyledons</taxon>
        <taxon>Gunneridae</taxon>
        <taxon>Pentapetalae</taxon>
        <taxon>rosids</taxon>
        <taxon>fabids</taxon>
        <taxon>Fabales</taxon>
        <taxon>Fabaceae</taxon>
        <taxon>Cercidoideae</taxon>
        <taxon>Cercideae</taxon>
        <taxon>Bauhiniinae</taxon>
        <taxon>Bauhinia</taxon>
    </lineage>
</organism>